<keyword evidence="3" id="KW-1185">Reference proteome</keyword>
<reference evidence="2 3" key="1">
    <citation type="submission" date="2024-09" db="EMBL/GenBank/DDBJ databases">
        <authorList>
            <person name="Sun Q."/>
            <person name="Mori K."/>
        </authorList>
    </citation>
    <scope>NUCLEOTIDE SEQUENCE [LARGE SCALE GENOMIC DNA]</scope>
    <source>
        <strain evidence="2 3">KCTC 23315</strain>
    </source>
</reference>
<dbReference type="Proteomes" id="UP001589813">
    <property type="component" value="Unassembled WGS sequence"/>
</dbReference>
<evidence type="ECO:0000313" key="3">
    <source>
        <dbReference type="Proteomes" id="UP001589813"/>
    </source>
</evidence>
<evidence type="ECO:0000256" key="1">
    <source>
        <dbReference type="SAM" id="Phobius"/>
    </source>
</evidence>
<sequence>MSNSVHLGFVSILLSLVMYFAFLSFQKDDVGLEVDNSSKCPGTCCLSRCETHKVEVLDAQSLRFNGGLFSPEEFGNHLIQAHKECKIGVVHVLATPELRHEIVLNVTNRVLGVAPNSEIIWGRVND</sequence>
<protein>
    <submittedName>
        <fullName evidence="2">Uncharacterized protein</fullName>
    </submittedName>
</protein>
<accession>A0ABV6BEG4</accession>
<gene>
    <name evidence="2" type="ORF">ACFFJP_06350</name>
</gene>
<evidence type="ECO:0000313" key="2">
    <source>
        <dbReference type="EMBL" id="MFC0047903.1"/>
    </source>
</evidence>
<name>A0ABV6BEG4_9GAMM</name>
<keyword evidence="1" id="KW-1133">Transmembrane helix</keyword>
<proteinExistence type="predicted"/>
<keyword evidence="1" id="KW-0472">Membrane</keyword>
<keyword evidence="1" id="KW-0812">Transmembrane</keyword>
<feature type="transmembrane region" description="Helical" evidence="1">
    <location>
        <begin position="6"/>
        <end position="25"/>
    </location>
</feature>
<organism evidence="2 3">
    <name type="scientific">Rheinheimera tilapiae</name>
    <dbReference type="NCBI Taxonomy" id="875043"/>
    <lineage>
        <taxon>Bacteria</taxon>
        <taxon>Pseudomonadati</taxon>
        <taxon>Pseudomonadota</taxon>
        <taxon>Gammaproteobacteria</taxon>
        <taxon>Chromatiales</taxon>
        <taxon>Chromatiaceae</taxon>
        <taxon>Rheinheimera</taxon>
    </lineage>
</organism>
<comment type="caution">
    <text evidence="2">The sequence shown here is derived from an EMBL/GenBank/DDBJ whole genome shotgun (WGS) entry which is preliminary data.</text>
</comment>
<dbReference type="EMBL" id="JBHLXP010000001">
    <property type="protein sequence ID" value="MFC0047903.1"/>
    <property type="molecule type" value="Genomic_DNA"/>
</dbReference>
<dbReference type="RefSeq" id="WP_377241574.1">
    <property type="nucleotide sequence ID" value="NZ_JBHLXP010000001.1"/>
</dbReference>